<evidence type="ECO:0000256" key="6">
    <source>
        <dbReference type="ARBA" id="ARBA00023136"/>
    </source>
</evidence>
<comment type="subcellular location">
    <subcellularLocation>
        <location evidence="1 7">Cell membrane</location>
        <topology evidence="1 7">Multi-pass membrane protein</topology>
    </subcellularLocation>
</comment>
<feature type="transmembrane region" description="Helical" evidence="7">
    <location>
        <begin position="109"/>
        <end position="131"/>
    </location>
</feature>
<evidence type="ECO:0000256" key="3">
    <source>
        <dbReference type="ARBA" id="ARBA00022475"/>
    </source>
</evidence>
<feature type="transmembrane region" description="Helical" evidence="7">
    <location>
        <begin position="167"/>
        <end position="185"/>
    </location>
</feature>
<dbReference type="InterPro" id="IPR035906">
    <property type="entry name" value="MetI-like_sf"/>
</dbReference>
<dbReference type="Pfam" id="PF00528">
    <property type="entry name" value="BPD_transp_1"/>
    <property type="match status" value="1"/>
</dbReference>
<evidence type="ECO:0000256" key="1">
    <source>
        <dbReference type="ARBA" id="ARBA00004651"/>
    </source>
</evidence>
<dbReference type="CDD" id="cd06261">
    <property type="entry name" value="TM_PBP2"/>
    <property type="match status" value="1"/>
</dbReference>
<evidence type="ECO:0000256" key="7">
    <source>
        <dbReference type="RuleBase" id="RU363032"/>
    </source>
</evidence>
<feature type="transmembrane region" description="Helical" evidence="7">
    <location>
        <begin position="224"/>
        <end position="246"/>
    </location>
</feature>
<feature type="transmembrane region" description="Helical" evidence="7">
    <location>
        <begin position="266"/>
        <end position="288"/>
    </location>
</feature>
<dbReference type="SUPFAM" id="SSF161098">
    <property type="entry name" value="MetI-like"/>
    <property type="match status" value="1"/>
</dbReference>
<dbReference type="InterPro" id="IPR050366">
    <property type="entry name" value="BP-dependent_transpt_permease"/>
</dbReference>
<gene>
    <name evidence="10" type="ORF">VSH64_19930</name>
</gene>
<evidence type="ECO:0000313" key="11">
    <source>
        <dbReference type="Proteomes" id="UP001330812"/>
    </source>
</evidence>
<keyword evidence="2 7" id="KW-0813">Transport</keyword>
<dbReference type="Gene3D" id="1.10.3720.10">
    <property type="entry name" value="MetI-like"/>
    <property type="match status" value="1"/>
</dbReference>
<keyword evidence="6 7" id="KW-0472">Membrane</keyword>
<feature type="domain" description="ABC transmembrane type-1" evidence="9">
    <location>
        <begin position="103"/>
        <end position="292"/>
    </location>
</feature>
<evidence type="ECO:0000259" key="9">
    <source>
        <dbReference type="PROSITE" id="PS50928"/>
    </source>
</evidence>
<dbReference type="PANTHER" id="PTHR43386">
    <property type="entry name" value="OLIGOPEPTIDE TRANSPORT SYSTEM PERMEASE PROTEIN APPC"/>
    <property type="match status" value="1"/>
</dbReference>
<organism evidence="10 11">
    <name type="scientific">Amycolatopsis rhabdoformis</name>
    <dbReference type="NCBI Taxonomy" id="1448059"/>
    <lineage>
        <taxon>Bacteria</taxon>
        <taxon>Bacillati</taxon>
        <taxon>Actinomycetota</taxon>
        <taxon>Actinomycetes</taxon>
        <taxon>Pseudonocardiales</taxon>
        <taxon>Pseudonocardiaceae</taxon>
        <taxon>Amycolatopsis</taxon>
    </lineage>
</organism>
<evidence type="ECO:0000256" key="8">
    <source>
        <dbReference type="SAM" id="MobiDB-lite"/>
    </source>
</evidence>
<accession>A0ABZ1IIT8</accession>
<dbReference type="Proteomes" id="UP001330812">
    <property type="component" value="Chromosome"/>
</dbReference>
<feature type="region of interest" description="Disordered" evidence="8">
    <location>
        <begin position="1"/>
        <end position="27"/>
    </location>
</feature>
<keyword evidence="4 7" id="KW-0812">Transmembrane</keyword>
<evidence type="ECO:0000256" key="2">
    <source>
        <dbReference type="ARBA" id="ARBA00022448"/>
    </source>
</evidence>
<feature type="transmembrane region" description="Helical" evidence="7">
    <location>
        <begin position="42"/>
        <end position="62"/>
    </location>
</feature>
<comment type="similarity">
    <text evidence="7">Belongs to the binding-protein-dependent transport system permease family.</text>
</comment>
<keyword evidence="3" id="KW-1003">Cell membrane</keyword>
<sequence length="301" mass="30940">MTDLDQTVLAGPSGPNATVTLESTPGGRGKHLATQVLKRPTVLVSALILLVVLLAAVWPSLFAGTDPFATSPKDILVPPGSPGFPMGSDAVGRDLFSRVVHGARPSLEAAGMAILVSFLGGALLGLLAGYFGGFVDAVIMRVVDVVLAFPALLLAMAIVAVLGAGPINVAAAVGVVGIASMARVMRSEVVRVRRELFVEAAGLSGAHWWTVLLRHVLPNSLGPIVVLAALELGTSILSISSLSFLGMGAPPPSPEWGALISDGRNYLVSAWWLSAFPGLVVALVVLAANRIARALDGELKA</sequence>
<feature type="transmembrane region" description="Helical" evidence="7">
    <location>
        <begin position="138"/>
        <end position="161"/>
    </location>
</feature>
<dbReference type="EMBL" id="CP142149">
    <property type="protein sequence ID" value="WSE34336.1"/>
    <property type="molecule type" value="Genomic_DNA"/>
</dbReference>
<evidence type="ECO:0000256" key="4">
    <source>
        <dbReference type="ARBA" id="ARBA00022692"/>
    </source>
</evidence>
<proteinExistence type="inferred from homology"/>
<dbReference type="PROSITE" id="PS50928">
    <property type="entry name" value="ABC_TM1"/>
    <property type="match status" value="1"/>
</dbReference>
<reference evidence="10 11" key="1">
    <citation type="journal article" date="2015" name="Int. J. Syst. Evol. Microbiol.">
        <title>Amycolatopsis rhabdoformis sp. nov., an actinomycete isolated from a tropical forest soil.</title>
        <authorList>
            <person name="Souza W.R."/>
            <person name="Silva R.E."/>
            <person name="Goodfellow M."/>
            <person name="Busarakam K."/>
            <person name="Figueiro F.S."/>
            <person name="Ferreira D."/>
            <person name="Rodrigues-Filho E."/>
            <person name="Moraes L.A.B."/>
            <person name="Zucchi T.D."/>
        </authorList>
    </citation>
    <scope>NUCLEOTIDE SEQUENCE [LARGE SCALE GENOMIC DNA]</scope>
    <source>
        <strain evidence="10 11">NCIMB 14900</strain>
    </source>
</reference>
<keyword evidence="5 7" id="KW-1133">Transmembrane helix</keyword>
<name>A0ABZ1IIT8_9PSEU</name>
<evidence type="ECO:0000313" key="10">
    <source>
        <dbReference type="EMBL" id="WSE34336.1"/>
    </source>
</evidence>
<keyword evidence="11" id="KW-1185">Reference proteome</keyword>
<evidence type="ECO:0000256" key="5">
    <source>
        <dbReference type="ARBA" id="ARBA00022989"/>
    </source>
</evidence>
<dbReference type="RefSeq" id="WP_326837142.1">
    <property type="nucleotide sequence ID" value="NZ_CP142149.1"/>
</dbReference>
<dbReference type="InterPro" id="IPR000515">
    <property type="entry name" value="MetI-like"/>
</dbReference>
<protein>
    <submittedName>
        <fullName evidence="10">ABC transporter permease</fullName>
    </submittedName>
</protein>
<dbReference type="PANTHER" id="PTHR43386:SF1">
    <property type="entry name" value="D,D-DIPEPTIDE TRANSPORT SYSTEM PERMEASE PROTEIN DDPC-RELATED"/>
    <property type="match status" value="1"/>
</dbReference>